<dbReference type="Proteomes" id="UP001167160">
    <property type="component" value="Unassembled WGS sequence"/>
</dbReference>
<protein>
    <submittedName>
        <fullName evidence="2">Phage portal protein</fullName>
    </submittedName>
</protein>
<dbReference type="NCBIfam" id="TIGR01537">
    <property type="entry name" value="portal_HK97"/>
    <property type="match status" value="1"/>
</dbReference>
<evidence type="ECO:0000313" key="3">
    <source>
        <dbReference type="Proteomes" id="UP001167160"/>
    </source>
</evidence>
<organism evidence="2 3">
    <name type="scientific">Streptomyces meridianus</name>
    <dbReference type="NCBI Taxonomy" id="2938945"/>
    <lineage>
        <taxon>Bacteria</taxon>
        <taxon>Bacillati</taxon>
        <taxon>Actinomycetota</taxon>
        <taxon>Actinomycetes</taxon>
        <taxon>Kitasatosporales</taxon>
        <taxon>Streptomycetaceae</taxon>
        <taxon>Streptomyces</taxon>
    </lineage>
</organism>
<evidence type="ECO:0000313" key="2">
    <source>
        <dbReference type="EMBL" id="MCM2580453.1"/>
    </source>
</evidence>
<dbReference type="EMBL" id="JAMQGM010000064">
    <property type="protein sequence ID" value="MCM2580453.1"/>
    <property type="molecule type" value="Genomic_DNA"/>
</dbReference>
<reference evidence="2" key="1">
    <citation type="journal article" date="2023" name="Int. J. Syst. Evol. Microbiol.">
        <title>Streptomyces meridianus sp. nov. isolated from brackish water of the Tagus estuary in Alcochete, Portugal.</title>
        <authorList>
            <person name="Santos J.D.N."/>
            <person name="Klimek D."/>
            <person name="Calusinska M."/>
            <person name="Lobo Da Cunha A."/>
            <person name="Catita J."/>
            <person name="Goncalves H."/>
            <person name="Gonzalez I."/>
            <person name="Reyes F."/>
            <person name="Lage O.M."/>
        </authorList>
    </citation>
    <scope>NUCLEOTIDE SEQUENCE</scope>
    <source>
        <strain evidence="2">MTZ3.1</strain>
    </source>
</reference>
<proteinExistence type="predicted"/>
<dbReference type="RefSeq" id="WP_251419315.1">
    <property type="nucleotide sequence ID" value="NZ_JAMQGM010000064.1"/>
</dbReference>
<dbReference type="InterPro" id="IPR006427">
    <property type="entry name" value="Portal_HK97"/>
</dbReference>
<evidence type="ECO:0000256" key="1">
    <source>
        <dbReference type="SAM" id="MobiDB-lite"/>
    </source>
</evidence>
<feature type="region of interest" description="Disordered" evidence="1">
    <location>
        <begin position="391"/>
        <end position="414"/>
    </location>
</feature>
<dbReference type="InterPro" id="IPR006944">
    <property type="entry name" value="Phage/GTA_portal"/>
</dbReference>
<sequence length="635" mass="68890">MRRLLSGRQERARKVLPPLTGTRTAADVVVTPERALQVSAVYSCVRLLAETGSMLPVGLYQRSGGARTRLEDHPVAPLLTFQANPGLPAGEFWAQMLGWMLMRGNALAYVERSSGGMPVGLWPIAWTSVEPRRQKDTGEIVYKLTLEDDEWAPIREAGGLVRAENVLHFRSFGVGGAEGLSPIGVARQAVGTSFAATAYIGGFFSRDASPGGIVSVPGALTDAQYERLTRQWKDLHEGFDKSHRLAVLEGGSKWEHTTLSPADAQFLEVYKMTRSDIAGIFGVPPHMIGDVERSTSWGSGIEQQSLGYVIYSLMPWLTRLERTVRQLLGDPNLYVKFDPDGLLRGDTTQRYGAYAQARQWGWMSVNDIRAKEDEEPVEGGDQYLQPLNMVPAGETAPPAQRSMPGRQERAAESAESVAAEDLPAWVRRHEEAVSAFFAEQSDRVLAELGVNPGASVGEILDEARENEDLTAVLLQLARGLVAEVGASTAAALGGAFVVEETAAVLAAGAAATAANINATTAALLVTQFTVSNAPKDVLAMFERMTEARAKQLAMARVNYLSAFGAHEGAKHAGARTKTWRVWDPNPRESHAAADGQTVGIREDFTIGTHKGRWPHDYRLGVDEIAGCTCRLQFNL</sequence>
<dbReference type="Pfam" id="PF04860">
    <property type="entry name" value="Phage_portal"/>
    <property type="match status" value="1"/>
</dbReference>
<keyword evidence="3" id="KW-1185">Reference proteome</keyword>
<gene>
    <name evidence="2" type="ORF">M1E25_24475</name>
</gene>
<comment type="caution">
    <text evidence="2">The sequence shown here is derived from an EMBL/GenBank/DDBJ whole genome shotgun (WGS) entry which is preliminary data.</text>
</comment>
<name>A0ABT0XD46_9ACTN</name>
<accession>A0ABT0XD46</accession>